<dbReference type="RefSeq" id="XP_018277600.1">
    <property type="nucleotide sequence ID" value="XM_018423640.1"/>
</dbReference>
<evidence type="ECO:0000313" key="1">
    <source>
        <dbReference type="EMBL" id="KLT41109.1"/>
    </source>
</evidence>
<dbReference type="EMBL" id="KQ087223">
    <property type="protein sequence ID" value="KLT41109.1"/>
    <property type="molecule type" value="Genomic_DNA"/>
</dbReference>
<dbReference type="OrthoDB" id="10008801at2759"/>
<name>A0A0J1B0I0_9TREE</name>
<dbReference type="AlphaFoldDB" id="A0A0J1B0I0"/>
<protein>
    <submittedName>
        <fullName evidence="1">Uncharacterized protein</fullName>
    </submittedName>
</protein>
<gene>
    <name evidence="1" type="ORF">CC85DRAFT_286799</name>
</gene>
<dbReference type="Proteomes" id="UP000053611">
    <property type="component" value="Unassembled WGS sequence"/>
</dbReference>
<evidence type="ECO:0000313" key="2">
    <source>
        <dbReference type="Proteomes" id="UP000053611"/>
    </source>
</evidence>
<sequence>MASIFRVARLARAVPIVPRVAVPAARRLHVSARRLASQDPFAQDPRIVELRSKIEAHEGAKQAIMRLGQLMQDKGVDLSKPPSTMQVMKLGMDPDIREAGQNLMVQLKEAGVDINPETASQIFANVVKDEPKDK</sequence>
<keyword evidence="2" id="KW-1185">Reference proteome</keyword>
<dbReference type="GeneID" id="28984243"/>
<organism evidence="1 2">
    <name type="scientific">Cutaneotrichosporon oleaginosum</name>
    <dbReference type="NCBI Taxonomy" id="879819"/>
    <lineage>
        <taxon>Eukaryota</taxon>
        <taxon>Fungi</taxon>
        <taxon>Dikarya</taxon>
        <taxon>Basidiomycota</taxon>
        <taxon>Agaricomycotina</taxon>
        <taxon>Tremellomycetes</taxon>
        <taxon>Trichosporonales</taxon>
        <taxon>Trichosporonaceae</taxon>
        <taxon>Cutaneotrichosporon</taxon>
    </lineage>
</organism>
<reference evidence="1 2" key="1">
    <citation type="submission" date="2015-03" db="EMBL/GenBank/DDBJ databases">
        <title>Genomics and transcriptomics of the oil-accumulating basidiomycete yeast T. oleaginosus allow insights into substrate utilization and the diverse evolutionary trajectories of mating systems in fungi.</title>
        <authorList>
            <consortium name="DOE Joint Genome Institute"/>
            <person name="Kourist R."/>
            <person name="Kracht O."/>
            <person name="Bracharz F."/>
            <person name="Lipzen A."/>
            <person name="Nolan M."/>
            <person name="Ohm R."/>
            <person name="Grigoriev I."/>
            <person name="Sun S."/>
            <person name="Heitman J."/>
            <person name="Bruck T."/>
            <person name="Nowrousian M."/>
        </authorList>
    </citation>
    <scope>NUCLEOTIDE SEQUENCE [LARGE SCALE GENOMIC DNA]</scope>
    <source>
        <strain evidence="1 2">IBC0246</strain>
    </source>
</reference>
<accession>A0A0J1B0I0</accession>
<proteinExistence type="predicted"/>